<keyword evidence="4 5" id="KW-0472">Membrane</keyword>
<feature type="transmembrane region" description="Helical" evidence="5">
    <location>
        <begin position="1543"/>
        <end position="1565"/>
    </location>
</feature>
<feature type="domain" description="Ammonium transporter AmtB-like" evidence="6">
    <location>
        <begin position="1348"/>
        <end position="1648"/>
    </location>
</feature>
<dbReference type="SUPFAM" id="SSF111352">
    <property type="entry name" value="Ammonium transporter"/>
    <property type="match status" value="1"/>
</dbReference>
<evidence type="ECO:0000256" key="4">
    <source>
        <dbReference type="ARBA" id="ARBA00023136"/>
    </source>
</evidence>
<sequence>MGISQSGCRADCCQEAKHAQQEDRGHEVSFPARHFAADPGSLEEAAQVVCSDMPEQGFEAGAIFSNSESLMLGALSSKPVEPVPSKVLDPDMEMLRGISLSSTLLGGGHLWRYSPKTFTTEQRMALYKKSKPMQHLDMFISHTWWTAGWRKAVALYFQSTAIIIFVAWLFCIFTSFVLCITDVLPLPFVYQANLLGFTELCPMGCWILCSGLLGPVLASVSYLYLPCCKSPVCFVDVACIHQADHALMQRGVQGIGGFLAVTRELRVLWSPPYLSRLWCIFELAAFRKASPDGKITFKPLFVEMAVLCIWVVLFGMNILFFIARLGRNGATIAAYALVLLPFPPSVYVLRKNYLAKRKLLVDMEQFDLDRVSCYSESDRDFIHSAISEWYGSVQAFTRFVQGPLRRELVAPILATNLPWPYIFLTITPTFSLSMETLLALWKGGAPVECLVAWTAGMLLGNNCFFVPAGIVLMLYLCDRFAAPVGSSCLAEFLQSLAIVFVMIFFAVVVSAASNLLIYAGVWTALVWLGMAVLCFLGLTIVYCRRRPEFVLSAHRSVCHDIPEMKGSFSRATKVQTGSGGNLDPIKGVWAVAFRGPTEGAKRMAFASEYKKAILAAESDLQAEGETEPEGAMWKTFLALVASVLAEEDGLCMLQRKHMESKLTTEKDFCNGVIKELNFNNFSHGDEILPDSIPGVTIEATRRATEPEPGFPKNCSGPLLILDTRDPDGRSFDKDLKNCENCTLMLWSKDGNRKKVNDCGEHPGVMISFKYEELQSLMDIELWDLEEPTFIELYGPEGELLKNVSAPDGPDQDGNPAVVDLFTEGVKEMIVYMGGSGAVRKIRNCVPPPPFCPGPPGELTFNSFTHGQEILPDSIPGLTIEATRRATEPEPGFPKNCSGPLLILDTRDPDGRSFDKDLKKCENCTLMLWSKDGNQRKVNDCGEHPGVMISFKFKKLHDLVDIELWDLEEPTFIELYGPEGELLKNISAPDGPEQDGNPAVVELLTKGVTELVLEGSKMKQVKEMIVYMGGSGAVRRIRACKAPGSVVGDPHIYTLDGDKFDFYQNGTFSVFHYHGQKLALPEEQNATVDWQLYSHYGGPFWTAQSLLLVDRSMGSLRQALELSSKDCQWYKRAGKTWFPVKNTRSLLTFTDHSSHKALTMFEHVHEKKIVLKMRTDVGWKETMVLNTVCKPSGINMRISMPDMGESRFLEGQIQVGNGEEQKKFVRKQNWTALGGSGPTESFIQQLESRPALLQQQACGQAEKAKAEELCAKHLGADMRTAVGNDAGIFSDCVTDVCRGGEEFAVAAKEYFLKNFWIRMANTCDVLANCQVVQDIVNDVSGQHADDATWVLTSSFVILTMQSGFGMLELGCAARGHEVNIMLKNVYDVVFGAAAYYLLGYGISYGYPSNAFMGLGGFLMDTSTDSFEMQVQSGLRFSSYIFQFSFAATSTTIVSGCLAMRCRFAVYCMYSFYAVIVYAFVAHWVWAETGWLAQLGVHDFAGSGPVHLLGAVNGLIGILCMGPRQGRFDGTRPAQEFTPSSPPSILIGLFMLWWGWIGFNCGSSFGITNNKWIVATRAGVTTINSTGGGGIAALIYTKLKSRCQYIRAEEVANGILGSLVAITAPCACVHPPDAPIIGFIGALIALTTNDLIRSKALEVENGLFRGGGFGLLGVQLLLVAAILGWAVITVTPGKRVGGLDQALHGVTPKRGLAMGGFHARQISEAGIGDDLPSETSDVQVTVQV</sequence>
<name>A0A1Q9F6Z9_SYMMI</name>
<organism evidence="7 8">
    <name type="scientific">Symbiodinium microadriaticum</name>
    <name type="common">Dinoflagellate</name>
    <name type="synonym">Zooxanthella microadriatica</name>
    <dbReference type="NCBI Taxonomy" id="2951"/>
    <lineage>
        <taxon>Eukaryota</taxon>
        <taxon>Sar</taxon>
        <taxon>Alveolata</taxon>
        <taxon>Dinophyceae</taxon>
        <taxon>Suessiales</taxon>
        <taxon>Symbiodiniaceae</taxon>
        <taxon>Symbiodinium</taxon>
    </lineage>
</organism>
<feature type="transmembrane region" description="Helical" evidence="5">
    <location>
        <begin position="204"/>
        <end position="225"/>
    </location>
</feature>
<evidence type="ECO:0000256" key="5">
    <source>
        <dbReference type="SAM" id="Phobius"/>
    </source>
</evidence>
<dbReference type="GO" id="GO:0097272">
    <property type="term" value="P:ammonium homeostasis"/>
    <property type="evidence" value="ECO:0007669"/>
    <property type="project" value="TreeGrafter"/>
</dbReference>
<evidence type="ECO:0000256" key="3">
    <source>
        <dbReference type="ARBA" id="ARBA00022989"/>
    </source>
</evidence>
<reference evidence="7 8" key="1">
    <citation type="submission" date="2016-02" db="EMBL/GenBank/DDBJ databases">
        <title>Genome analysis of coral dinoflagellate symbionts highlights evolutionary adaptations to a symbiotic lifestyle.</title>
        <authorList>
            <person name="Aranda M."/>
            <person name="Li Y."/>
            <person name="Liew Y.J."/>
            <person name="Baumgarten S."/>
            <person name="Simakov O."/>
            <person name="Wilson M."/>
            <person name="Piel J."/>
            <person name="Ashoor H."/>
            <person name="Bougouffa S."/>
            <person name="Bajic V.B."/>
            <person name="Ryu T."/>
            <person name="Ravasi T."/>
            <person name="Bayer T."/>
            <person name="Micklem G."/>
            <person name="Kim H."/>
            <person name="Bhak J."/>
            <person name="Lajeunesse T.C."/>
            <person name="Voolstra C.R."/>
        </authorList>
    </citation>
    <scope>NUCLEOTIDE SEQUENCE [LARGE SCALE GENOMIC DNA]</scope>
    <source>
        <strain evidence="7 8">CCMP2467</strain>
    </source>
</reference>
<dbReference type="OrthoDB" id="420379at2759"/>
<feature type="transmembrane region" description="Helical" evidence="5">
    <location>
        <begin position="1609"/>
        <end position="1628"/>
    </location>
</feature>
<evidence type="ECO:0000259" key="6">
    <source>
        <dbReference type="Pfam" id="PF00909"/>
    </source>
</evidence>
<evidence type="ECO:0000256" key="2">
    <source>
        <dbReference type="ARBA" id="ARBA00022692"/>
    </source>
</evidence>
<feature type="transmembrane region" description="Helical" evidence="5">
    <location>
        <begin position="160"/>
        <end position="184"/>
    </location>
</feature>
<dbReference type="PANTHER" id="PTHR11730:SF58">
    <property type="entry name" value="AMMONIUM TRANSPORTER"/>
    <property type="match status" value="1"/>
</dbReference>
<proteinExistence type="predicted"/>
<evidence type="ECO:0000313" key="8">
    <source>
        <dbReference type="Proteomes" id="UP000186817"/>
    </source>
</evidence>
<dbReference type="GO" id="GO:0005886">
    <property type="term" value="C:plasma membrane"/>
    <property type="evidence" value="ECO:0007669"/>
    <property type="project" value="TreeGrafter"/>
</dbReference>
<feature type="transmembrane region" description="Helical" evidence="5">
    <location>
        <begin position="515"/>
        <end position="542"/>
    </location>
</feature>
<accession>A0A1Q9F6Z9</accession>
<evidence type="ECO:0000256" key="1">
    <source>
        <dbReference type="ARBA" id="ARBA00004141"/>
    </source>
</evidence>
<dbReference type="InterPro" id="IPR029020">
    <property type="entry name" value="Ammonium/urea_transptr"/>
</dbReference>
<dbReference type="GO" id="GO:0008519">
    <property type="term" value="F:ammonium channel activity"/>
    <property type="evidence" value="ECO:0007669"/>
    <property type="project" value="InterPro"/>
</dbReference>
<feature type="transmembrane region" description="Helical" evidence="5">
    <location>
        <begin position="488"/>
        <end position="509"/>
    </location>
</feature>
<feature type="transmembrane region" description="Helical" evidence="5">
    <location>
        <begin position="300"/>
        <end position="323"/>
    </location>
</feature>
<feature type="transmembrane region" description="Helical" evidence="5">
    <location>
        <begin position="1504"/>
        <end position="1522"/>
    </location>
</feature>
<dbReference type="Pfam" id="PF00909">
    <property type="entry name" value="Ammonium_transp"/>
    <property type="match status" value="1"/>
</dbReference>
<feature type="transmembrane region" description="Helical" evidence="5">
    <location>
        <begin position="1438"/>
        <end position="1458"/>
    </location>
</feature>
<keyword evidence="3 5" id="KW-1133">Transmembrane helix</keyword>
<comment type="subcellular location">
    <subcellularLocation>
        <location evidence="1">Membrane</location>
        <topology evidence="1">Multi-pass membrane protein</topology>
    </subcellularLocation>
</comment>
<feature type="transmembrane region" description="Helical" evidence="5">
    <location>
        <begin position="1577"/>
        <end position="1597"/>
    </location>
</feature>
<protein>
    <submittedName>
        <fullName evidence="7">Putative ammonium transporter 3</fullName>
    </submittedName>
</protein>
<feature type="transmembrane region" description="Helical" evidence="5">
    <location>
        <begin position="1383"/>
        <end position="1405"/>
    </location>
</feature>
<keyword evidence="8" id="KW-1185">Reference proteome</keyword>
<feature type="transmembrane region" description="Helical" evidence="5">
    <location>
        <begin position="1465"/>
        <end position="1484"/>
    </location>
</feature>
<evidence type="ECO:0000313" key="7">
    <source>
        <dbReference type="EMBL" id="OLQ15402.1"/>
    </source>
</evidence>
<dbReference type="InterPro" id="IPR024041">
    <property type="entry name" value="NH4_transpt_AmtB-like_dom"/>
</dbReference>
<feature type="transmembrane region" description="Helical" evidence="5">
    <location>
        <begin position="1662"/>
        <end position="1686"/>
    </location>
</feature>
<dbReference type="PANTHER" id="PTHR11730">
    <property type="entry name" value="AMMONIUM TRANSPORTER"/>
    <property type="match status" value="1"/>
</dbReference>
<feature type="transmembrane region" description="Helical" evidence="5">
    <location>
        <begin position="450"/>
        <end position="476"/>
    </location>
</feature>
<dbReference type="EMBL" id="LSRX01000004">
    <property type="protein sequence ID" value="OLQ15402.1"/>
    <property type="molecule type" value="Genomic_DNA"/>
</dbReference>
<gene>
    <name evidence="7" type="primary">amt-3</name>
    <name evidence="7" type="ORF">AK812_SmicGene398</name>
</gene>
<feature type="transmembrane region" description="Helical" evidence="5">
    <location>
        <begin position="329"/>
        <end position="349"/>
    </location>
</feature>
<dbReference type="Proteomes" id="UP000186817">
    <property type="component" value="Unassembled WGS sequence"/>
</dbReference>
<dbReference type="Gene3D" id="1.10.3430.10">
    <property type="entry name" value="Ammonium transporter AmtB like domains"/>
    <property type="match status" value="1"/>
</dbReference>
<keyword evidence="2 5" id="KW-0812">Transmembrane</keyword>
<comment type="caution">
    <text evidence="7">The sequence shown here is derived from an EMBL/GenBank/DDBJ whole genome shotgun (WGS) entry which is preliminary data.</text>
</comment>